<gene>
    <name evidence="1" type="ORF">BpHYR1_037819</name>
</gene>
<sequence length="75" mass="8329">GDLITYDHNSSIAHVQIVDPYDLELLFFFLPLYNSLQSSTGAHSCRLTNPVATCSTGANAKHANILQYLRTKFKS</sequence>
<comment type="caution">
    <text evidence="1">The sequence shown here is derived from an EMBL/GenBank/DDBJ whole genome shotgun (WGS) entry which is preliminary data.</text>
</comment>
<name>A0A3M7PJ46_BRAPC</name>
<dbReference type="Proteomes" id="UP000276133">
    <property type="component" value="Unassembled WGS sequence"/>
</dbReference>
<dbReference type="EMBL" id="REGN01010411">
    <property type="protein sequence ID" value="RMZ99102.1"/>
    <property type="molecule type" value="Genomic_DNA"/>
</dbReference>
<proteinExistence type="predicted"/>
<dbReference type="AlphaFoldDB" id="A0A3M7PJ46"/>
<organism evidence="1 2">
    <name type="scientific">Brachionus plicatilis</name>
    <name type="common">Marine rotifer</name>
    <name type="synonym">Brachionus muelleri</name>
    <dbReference type="NCBI Taxonomy" id="10195"/>
    <lineage>
        <taxon>Eukaryota</taxon>
        <taxon>Metazoa</taxon>
        <taxon>Spiralia</taxon>
        <taxon>Gnathifera</taxon>
        <taxon>Rotifera</taxon>
        <taxon>Eurotatoria</taxon>
        <taxon>Monogononta</taxon>
        <taxon>Pseudotrocha</taxon>
        <taxon>Ploima</taxon>
        <taxon>Brachionidae</taxon>
        <taxon>Brachionus</taxon>
    </lineage>
</organism>
<keyword evidence="2" id="KW-1185">Reference proteome</keyword>
<feature type="non-terminal residue" evidence="1">
    <location>
        <position position="1"/>
    </location>
</feature>
<accession>A0A3M7PJ46</accession>
<protein>
    <submittedName>
        <fullName evidence="1">Uncharacterized protein</fullName>
    </submittedName>
</protein>
<evidence type="ECO:0000313" key="2">
    <source>
        <dbReference type="Proteomes" id="UP000276133"/>
    </source>
</evidence>
<reference evidence="1 2" key="1">
    <citation type="journal article" date="2018" name="Sci. Rep.">
        <title>Genomic signatures of local adaptation to the degree of environmental predictability in rotifers.</title>
        <authorList>
            <person name="Franch-Gras L."/>
            <person name="Hahn C."/>
            <person name="Garcia-Roger E.M."/>
            <person name="Carmona M.J."/>
            <person name="Serra M."/>
            <person name="Gomez A."/>
        </authorList>
    </citation>
    <scope>NUCLEOTIDE SEQUENCE [LARGE SCALE GENOMIC DNA]</scope>
    <source>
        <strain evidence="1">HYR1</strain>
    </source>
</reference>
<evidence type="ECO:0000313" key="1">
    <source>
        <dbReference type="EMBL" id="RMZ99102.1"/>
    </source>
</evidence>